<keyword evidence="3" id="KW-1185">Reference proteome</keyword>
<comment type="caution">
    <text evidence="2">The sequence shown here is derived from an EMBL/GenBank/DDBJ whole genome shotgun (WGS) entry which is preliminary data.</text>
</comment>
<organism evidence="2 3">
    <name type="scientific">Noviherbaspirillum aridicola</name>
    <dbReference type="NCBI Taxonomy" id="2849687"/>
    <lineage>
        <taxon>Bacteria</taxon>
        <taxon>Pseudomonadati</taxon>
        <taxon>Pseudomonadota</taxon>
        <taxon>Betaproteobacteria</taxon>
        <taxon>Burkholderiales</taxon>
        <taxon>Oxalobacteraceae</taxon>
        <taxon>Noviherbaspirillum</taxon>
    </lineage>
</organism>
<evidence type="ECO:0000313" key="2">
    <source>
        <dbReference type="EMBL" id="GIZ53836.1"/>
    </source>
</evidence>
<evidence type="ECO:0008006" key="4">
    <source>
        <dbReference type="Google" id="ProtNLM"/>
    </source>
</evidence>
<protein>
    <recommendedName>
        <fullName evidence="4">Type IV pilus assembly protein PilW</fullName>
    </recommendedName>
</protein>
<sequence length="295" mass="30904">MNGRLPCRSRAAGLSLVELMVSLLVGLIVVLAATSLLLSVQRSHAVQDDLLRLDENARFALEVLARTVRHAGFAAPDDAAAPPASAAVLGIDAASLARNSEGIADPQPSGVNASDVLAIRHAASGPFAVPNCAGFRGTAAGEARASWSIFYVARDAEGEPQLYCKYEGEHGWNADAIVAGVEGFQVLYGIDGDGDGLPDRLLSAAALGPPDATAAWRQVVMIRIAMLLRGQSRGEATRVDEVHDLFGPAYGAEHASDDAGVRLSEAELSGQSGARMRRVVQATVYLRNAEAGRVR</sequence>
<dbReference type="Pfam" id="PF07963">
    <property type="entry name" value="N_methyl"/>
    <property type="match status" value="1"/>
</dbReference>
<dbReference type="EMBL" id="BPMK01000021">
    <property type="protein sequence ID" value="GIZ53836.1"/>
    <property type="molecule type" value="Genomic_DNA"/>
</dbReference>
<keyword evidence="1" id="KW-0472">Membrane</keyword>
<evidence type="ECO:0000256" key="1">
    <source>
        <dbReference type="SAM" id="Phobius"/>
    </source>
</evidence>
<dbReference type="InterPro" id="IPR012902">
    <property type="entry name" value="N_methyl_site"/>
</dbReference>
<keyword evidence="1" id="KW-0812">Transmembrane</keyword>
<dbReference type="PROSITE" id="PS00409">
    <property type="entry name" value="PROKAR_NTER_METHYL"/>
    <property type="match status" value="1"/>
</dbReference>
<name>A0ABQ4Q9E3_9BURK</name>
<dbReference type="InterPro" id="IPR032092">
    <property type="entry name" value="PilW"/>
</dbReference>
<keyword evidence="1" id="KW-1133">Transmembrane helix</keyword>
<feature type="transmembrane region" description="Helical" evidence="1">
    <location>
        <begin position="12"/>
        <end position="38"/>
    </location>
</feature>
<accession>A0ABQ4Q9E3</accession>
<proteinExistence type="predicted"/>
<dbReference type="Pfam" id="PF16074">
    <property type="entry name" value="PilW"/>
    <property type="match status" value="1"/>
</dbReference>
<reference evidence="2 3" key="1">
    <citation type="journal article" date="2022" name="Int. J. Syst. Evol. Microbiol.">
        <title>Noviherbaspirillum aridicola sp. nov., isolated from an arid soil in Pakistan.</title>
        <authorList>
            <person name="Khan I.U."/>
            <person name="Saqib M."/>
            <person name="Amin A."/>
            <person name="Hussain F."/>
            <person name="Li L."/>
            <person name="Liu Y.H."/>
            <person name="Fang B.Z."/>
            <person name="Ahmed I."/>
            <person name="Li W.J."/>
        </authorList>
    </citation>
    <scope>NUCLEOTIDE SEQUENCE [LARGE SCALE GENOMIC DNA]</scope>
    <source>
        <strain evidence="2 3">NCCP-691</strain>
    </source>
</reference>
<dbReference type="Proteomes" id="UP000887222">
    <property type="component" value="Unassembled WGS sequence"/>
</dbReference>
<evidence type="ECO:0000313" key="3">
    <source>
        <dbReference type="Proteomes" id="UP000887222"/>
    </source>
</evidence>
<gene>
    <name evidence="2" type="ORF">NCCP691_38500</name>
</gene>